<gene>
    <name evidence="1" type="ORF">HZA66_19260</name>
</gene>
<proteinExistence type="predicted"/>
<reference evidence="1" key="1">
    <citation type="submission" date="2020-07" db="EMBL/GenBank/DDBJ databases">
        <title>Huge and variable diversity of episymbiotic CPR bacteria and DPANN archaea in groundwater ecosystems.</title>
        <authorList>
            <person name="He C.Y."/>
            <person name="Keren R."/>
            <person name="Whittaker M."/>
            <person name="Farag I.F."/>
            <person name="Doudna J."/>
            <person name="Cate J.H.D."/>
            <person name="Banfield J.F."/>
        </authorList>
    </citation>
    <scope>NUCLEOTIDE SEQUENCE</scope>
    <source>
        <strain evidence="1">NC_groundwater_1818_Pr3_B-0.1um_66_35</strain>
    </source>
</reference>
<protein>
    <submittedName>
        <fullName evidence="1">Uncharacterized protein</fullName>
    </submittedName>
</protein>
<dbReference type="AlphaFoldDB" id="A0A933S3W8"/>
<dbReference type="Proteomes" id="UP000782519">
    <property type="component" value="Unassembled WGS sequence"/>
</dbReference>
<name>A0A933S3W8_RHOPL</name>
<evidence type="ECO:0000313" key="2">
    <source>
        <dbReference type="Proteomes" id="UP000782519"/>
    </source>
</evidence>
<accession>A0A933S3W8</accession>
<organism evidence="1 2">
    <name type="scientific">Rhodopseudomonas palustris</name>
    <dbReference type="NCBI Taxonomy" id="1076"/>
    <lineage>
        <taxon>Bacteria</taxon>
        <taxon>Pseudomonadati</taxon>
        <taxon>Pseudomonadota</taxon>
        <taxon>Alphaproteobacteria</taxon>
        <taxon>Hyphomicrobiales</taxon>
        <taxon>Nitrobacteraceae</taxon>
        <taxon>Rhodopseudomonas</taxon>
    </lineage>
</organism>
<sequence>MSRLRALVALLCVLCIVISAVFVIRPVPAVAKAMQGNEAMILASHGSGTKKPCEGAGLSRVGTSCNTVVFVGASAAASGVIKRCASAAGICPLYGVALAVQWLAGSPFRPPRDLA</sequence>
<comment type="caution">
    <text evidence="1">The sequence shown here is derived from an EMBL/GenBank/DDBJ whole genome shotgun (WGS) entry which is preliminary data.</text>
</comment>
<dbReference type="EMBL" id="JACRJB010000053">
    <property type="protein sequence ID" value="MBI5131583.1"/>
    <property type="molecule type" value="Genomic_DNA"/>
</dbReference>
<evidence type="ECO:0000313" key="1">
    <source>
        <dbReference type="EMBL" id="MBI5131583.1"/>
    </source>
</evidence>